<dbReference type="InterPro" id="IPR019878">
    <property type="entry name" value="DapC_beta/gammaproteobac"/>
</dbReference>
<dbReference type="CDD" id="cd00609">
    <property type="entry name" value="AAT_like"/>
    <property type="match status" value="1"/>
</dbReference>
<dbReference type="KEGG" id="tbn:TBH_C1629"/>
<gene>
    <name evidence="5" type="ORF">TBH_C1629</name>
</gene>
<dbReference type="InterPro" id="IPR050881">
    <property type="entry name" value="LL-DAP_aminotransferase"/>
</dbReference>
<dbReference type="InterPro" id="IPR004839">
    <property type="entry name" value="Aminotransferase_I/II_large"/>
</dbReference>
<dbReference type="NCBIfam" id="TIGR03538">
    <property type="entry name" value="DapC_gpp"/>
    <property type="match status" value="1"/>
</dbReference>
<dbReference type="GO" id="GO:0009089">
    <property type="term" value="P:lysine biosynthetic process via diaminopimelate"/>
    <property type="evidence" value="ECO:0007669"/>
    <property type="project" value="InterPro"/>
</dbReference>
<keyword evidence="3" id="KW-0808">Transferase</keyword>
<dbReference type="PANTHER" id="PTHR42832:SF3">
    <property type="entry name" value="L-GLUTAMINE--4-(METHYLSULFANYL)-2-OXOBUTANOATE AMINOTRANSFERASE"/>
    <property type="match status" value="1"/>
</dbReference>
<keyword evidence="6" id="KW-1185">Reference proteome</keyword>
<dbReference type="InterPro" id="IPR015421">
    <property type="entry name" value="PyrdxlP-dep_Trfase_major"/>
</dbReference>
<dbReference type="Gene3D" id="3.90.1150.10">
    <property type="entry name" value="Aspartate Aminotransferase, domain 1"/>
    <property type="match status" value="1"/>
</dbReference>
<feature type="domain" description="Aminotransferase class I/classII large" evidence="4">
    <location>
        <begin position="32"/>
        <end position="378"/>
    </location>
</feature>
<dbReference type="SUPFAM" id="SSF53383">
    <property type="entry name" value="PLP-dependent transferases"/>
    <property type="match status" value="1"/>
</dbReference>
<dbReference type="GO" id="GO:0030170">
    <property type="term" value="F:pyridoxal phosphate binding"/>
    <property type="evidence" value="ECO:0007669"/>
    <property type="project" value="InterPro"/>
</dbReference>
<dbReference type="RefSeq" id="WP_041067513.1">
    <property type="nucleotide sequence ID" value="NZ_AP012273.1"/>
</dbReference>
<evidence type="ECO:0000256" key="1">
    <source>
        <dbReference type="ARBA" id="ARBA00001933"/>
    </source>
</evidence>
<dbReference type="InterPro" id="IPR015422">
    <property type="entry name" value="PyrdxlP-dep_Trfase_small"/>
</dbReference>
<sequence length="399" mass="44581">MNSDLHKLQPYPFERLRKLKEGCQPPDDLDPIALSIGEPKHPTPAFITEEVLSHLHGLSAYPLTKGAPELRQAITEWLTERFELPPGSLDPEYHVLPVNGTREALFAFAQAIIDRTRPEPLVLMPNPFYQIYEGAALLAGASPHFLNCTENSGLGPDFSSVDDASWDRCQLLYVCSPHNPTGAVLPVETWQTLIELAHKHDFVIAADECYSEIYLEEDRPPPGLLQAAASAGNTEYSRCVVFHSLSKRSNAPGLRSGFVAGDRDIMTRFLQYRTYHGCAMPPHHQAASILAWRDEAHVKTNRRAYAEKFSAVLRELDGCLDVQEPEAGFYLWARTPVSDTDFARELYRQQNVTVLPGSFLSREADGINPGANRVRMALVAPMDECIDAAKRIRTFTENL</sequence>
<dbReference type="PANTHER" id="PTHR42832">
    <property type="entry name" value="AMINO ACID AMINOTRANSFERASE"/>
    <property type="match status" value="1"/>
</dbReference>
<reference evidence="5 6" key="1">
    <citation type="journal article" date="2014" name="PLoS ONE">
        <title>Physiological and genomic features of a novel sulfur-oxidizing gammaproteobacterium belonging to a previously uncultivated symbiotic lineage isolated from a hydrothermal vent.</title>
        <authorList>
            <person name="Nunoura T."/>
            <person name="Takaki Y."/>
            <person name="Kazama H."/>
            <person name="Kakuta J."/>
            <person name="Shimamura S."/>
            <person name="Makita H."/>
            <person name="Hirai M."/>
            <person name="Miyazaki M."/>
            <person name="Takai K."/>
        </authorList>
    </citation>
    <scope>NUCLEOTIDE SEQUENCE [LARGE SCALE GENOMIC DNA]</scope>
    <source>
        <strain evidence="5 6">Hiromi1</strain>
    </source>
</reference>
<dbReference type="GO" id="GO:0009016">
    <property type="term" value="F:succinyldiaminopimelate transaminase activity"/>
    <property type="evidence" value="ECO:0007669"/>
    <property type="project" value="InterPro"/>
</dbReference>
<protein>
    <submittedName>
        <fullName evidence="5">Succinyldiaminopimelate transaminase</fullName>
    </submittedName>
</protein>
<evidence type="ECO:0000313" key="5">
    <source>
        <dbReference type="EMBL" id="BAO44546.1"/>
    </source>
</evidence>
<dbReference type="Gene3D" id="3.40.640.10">
    <property type="entry name" value="Type I PLP-dependent aspartate aminotransferase-like (Major domain)"/>
    <property type="match status" value="1"/>
</dbReference>
<evidence type="ECO:0000256" key="2">
    <source>
        <dbReference type="ARBA" id="ARBA00022576"/>
    </source>
</evidence>
<keyword evidence="2" id="KW-0032">Aminotransferase</keyword>
<name>A0A7U6GJ21_9GAMM</name>
<organism evidence="5 6">
    <name type="scientific">Thiolapillus brandeum</name>
    <dbReference type="NCBI Taxonomy" id="1076588"/>
    <lineage>
        <taxon>Bacteria</taxon>
        <taxon>Pseudomonadati</taxon>
        <taxon>Pseudomonadota</taxon>
        <taxon>Gammaproteobacteria</taxon>
        <taxon>Chromatiales</taxon>
        <taxon>Sedimenticolaceae</taxon>
        <taxon>Thiolapillus</taxon>
    </lineage>
</organism>
<dbReference type="OrthoDB" id="9813612at2"/>
<dbReference type="InterPro" id="IPR015424">
    <property type="entry name" value="PyrdxlP-dep_Trfase"/>
</dbReference>
<evidence type="ECO:0000313" key="6">
    <source>
        <dbReference type="Proteomes" id="UP000031631"/>
    </source>
</evidence>
<accession>A0A7U6GJ21</accession>
<dbReference type="Proteomes" id="UP000031631">
    <property type="component" value="Chromosome"/>
</dbReference>
<evidence type="ECO:0000259" key="4">
    <source>
        <dbReference type="Pfam" id="PF00155"/>
    </source>
</evidence>
<dbReference type="AlphaFoldDB" id="A0A7U6GJ21"/>
<proteinExistence type="predicted"/>
<dbReference type="Pfam" id="PF00155">
    <property type="entry name" value="Aminotran_1_2"/>
    <property type="match status" value="1"/>
</dbReference>
<dbReference type="EMBL" id="AP012273">
    <property type="protein sequence ID" value="BAO44546.1"/>
    <property type="molecule type" value="Genomic_DNA"/>
</dbReference>
<comment type="cofactor">
    <cofactor evidence="1">
        <name>pyridoxal 5'-phosphate</name>
        <dbReference type="ChEBI" id="CHEBI:597326"/>
    </cofactor>
</comment>
<evidence type="ECO:0000256" key="3">
    <source>
        <dbReference type="ARBA" id="ARBA00022679"/>
    </source>
</evidence>